<feature type="transmembrane region" description="Helical" evidence="10">
    <location>
        <begin position="346"/>
        <end position="367"/>
    </location>
</feature>
<dbReference type="EMBL" id="PXOA01000247">
    <property type="protein sequence ID" value="RFU77869.1"/>
    <property type="molecule type" value="Genomic_DNA"/>
</dbReference>
<protein>
    <recommendedName>
        <fullName evidence="11">Amino acid transporter transmembrane domain-containing protein</fullName>
    </recommendedName>
</protein>
<evidence type="ECO:0000256" key="1">
    <source>
        <dbReference type="ARBA" id="ARBA00004128"/>
    </source>
</evidence>
<dbReference type="PANTHER" id="PTHR22950">
    <property type="entry name" value="AMINO ACID TRANSPORTER"/>
    <property type="match status" value="1"/>
</dbReference>
<reference evidence="12 13" key="1">
    <citation type="journal article" date="2018" name="PLoS Pathog.">
        <title>Evolution of structural diversity of trichothecenes, a family of toxins produced by plant pathogenic and entomopathogenic fungi.</title>
        <authorList>
            <person name="Proctor R.H."/>
            <person name="McCormick S.P."/>
            <person name="Kim H.S."/>
            <person name="Cardoza R.E."/>
            <person name="Stanley A.M."/>
            <person name="Lindo L."/>
            <person name="Kelly A."/>
            <person name="Brown D.W."/>
            <person name="Lee T."/>
            <person name="Vaughan M.M."/>
            <person name="Alexander N.J."/>
            <person name="Busman M."/>
            <person name="Gutierrez S."/>
        </authorList>
    </citation>
    <scope>NUCLEOTIDE SEQUENCE [LARGE SCALE GENOMIC DNA]</scope>
    <source>
        <strain evidence="12 13">IBT 40837</strain>
    </source>
</reference>
<dbReference type="GO" id="GO:0005302">
    <property type="term" value="F:L-tyrosine transmembrane transporter activity"/>
    <property type="evidence" value="ECO:0007669"/>
    <property type="project" value="TreeGrafter"/>
</dbReference>
<feature type="region of interest" description="Disordered" evidence="9">
    <location>
        <begin position="393"/>
        <end position="412"/>
    </location>
</feature>
<keyword evidence="5 10" id="KW-0812">Transmembrane</keyword>
<feature type="transmembrane region" description="Helical" evidence="10">
    <location>
        <begin position="114"/>
        <end position="136"/>
    </location>
</feature>
<dbReference type="PANTHER" id="PTHR22950:SF678">
    <property type="entry name" value="VACUOLAR AMINO ACID TRANSPORTER 5-RELATED"/>
    <property type="match status" value="1"/>
</dbReference>
<feature type="transmembrane region" description="Helical" evidence="10">
    <location>
        <begin position="164"/>
        <end position="186"/>
    </location>
</feature>
<dbReference type="GO" id="GO:0015189">
    <property type="term" value="F:L-lysine transmembrane transporter activity"/>
    <property type="evidence" value="ECO:0007669"/>
    <property type="project" value="TreeGrafter"/>
</dbReference>
<gene>
    <name evidence="12" type="ORF">TARUN_4370</name>
</gene>
<evidence type="ECO:0000256" key="3">
    <source>
        <dbReference type="ARBA" id="ARBA00022448"/>
    </source>
</evidence>
<feature type="transmembrane region" description="Helical" evidence="10">
    <location>
        <begin position="237"/>
        <end position="255"/>
    </location>
</feature>
<evidence type="ECO:0000256" key="9">
    <source>
        <dbReference type="SAM" id="MobiDB-lite"/>
    </source>
</evidence>
<comment type="caution">
    <text evidence="12">The sequence shown here is derived from an EMBL/GenBank/DDBJ whole genome shotgun (WGS) entry which is preliminary data.</text>
</comment>
<feature type="transmembrane region" description="Helical" evidence="10">
    <location>
        <begin position="206"/>
        <end position="225"/>
    </location>
</feature>
<keyword evidence="4" id="KW-0926">Vacuole</keyword>
<keyword evidence="13" id="KW-1185">Reference proteome</keyword>
<feature type="transmembrane region" description="Helical" evidence="10">
    <location>
        <begin position="546"/>
        <end position="570"/>
    </location>
</feature>
<feature type="transmembrane region" description="Helical" evidence="10">
    <location>
        <begin position="267"/>
        <end position="287"/>
    </location>
</feature>
<dbReference type="AlphaFoldDB" id="A0A395NPF5"/>
<sequence>MTIFIFNLIRQSAVARCSPSSFRHSLFLQPQRVARILSLQTPFLCVARQRSHLRHPEIGITGSPLLEAPAACRVRDPPPPLLLLARATSSANTNTSCVVVGAGTLAMPSVLSHMGIMLGTLLILWSGLTSAFGLYLQSRCARYLDRGTSSFFALSQLTYPNASVIFDAAIAIKCFGVGVSYMIIIGDLMPGVALGFNGNADKIPYLVDRNFWITAFMLLVIPLSFLKRLDSLKYTSIVALVSIGYLIVLVIYHFSVDPHAAPGDIRVIKWAGAVETLSALPVVVFAYTCHQNMFSIINEIKDNSPSSIVRVVGSSIGSAASIYVLVAITGYITFGNSIVGNIVSMYPTGVASTIGKAAIVVLVLFSIPLQVHPCRASLDAVINWRPNRGNANGGRAGSPLLSSAPAQRGDHGSTAPMSDLRFALITTVILTLAYITALSVSSLDRVLAFVGSTGSTSISFILPGLFYYKISNPESVHHQRLAKEDDDMDDSGDSETEDPGALAQSTHSIHSAVSGASNRSRNAWRWRRKWRWDLEHVDHGLLRKMALALAIYGMIVMTVCLTMNIFFAVAH</sequence>
<proteinExistence type="inferred from homology"/>
<evidence type="ECO:0000256" key="8">
    <source>
        <dbReference type="ARBA" id="ARBA00023136"/>
    </source>
</evidence>
<dbReference type="GO" id="GO:0000329">
    <property type="term" value="C:fungal-type vacuole membrane"/>
    <property type="evidence" value="ECO:0007669"/>
    <property type="project" value="TreeGrafter"/>
</dbReference>
<keyword evidence="6" id="KW-0029">Amino-acid transport</keyword>
<dbReference type="InterPro" id="IPR013057">
    <property type="entry name" value="AA_transpt_TM"/>
</dbReference>
<evidence type="ECO:0000256" key="4">
    <source>
        <dbReference type="ARBA" id="ARBA00022554"/>
    </source>
</evidence>
<dbReference type="STRING" id="490622.A0A395NPF5"/>
<feature type="compositionally biased region" description="Acidic residues" evidence="9">
    <location>
        <begin position="484"/>
        <end position="498"/>
    </location>
</feature>
<dbReference type="Proteomes" id="UP000266272">
    <property type="component" value="Unassembled WGS sequence"/>
</dbReference>
<comment type="similarity">
    <text evidence="2">Belongs to the amino acid/polyamine transporter 2 family.</text>
</comment>
<feature type="region of interest" description="Disordered" evidence="9">
    <location>
        <begin position="482"/>
        <end position="514"/>
    </location>
</feature>
<evidence type="ECO:0000256" key="5">
    <source>
        <dbReference type="ARBA" id="ARBA00022692"/>
    </source>
</evidence>
<feature type="compositionally biased region" description="Polar residues" evidence="9">
    <location>
        <begin position="503"/>
        <end position="514"/>
    </location>
</feature>
<keyword evidence="3" id="KW-0813">Transport</keyword>
<feature type="transmembrane region" description="Helical" evidence="10">
    <location>
        <begin position="446"/>
        <end position="468"/>
    </location>
</feature>
<dbReference type="GO" id="GO:0005290">
    <property type="term" value="F:L-histidine transmembrane transporter activity"/>
    <property type="evidence" value="ECO:0007669"/>
    <property type="project" value="TreeGrafter"/>
</dbReference>
<evidence type="ECO:0000256" key="2">
    <source>
        <dbReference type="ARBA" id="ARBA00008066"/>
    </source>
</evidence>
<keyword evidence="7 10" id="KW-1133">Transmembrane helix</keyword>
<dbReference type="GO" id="GO:0005313">
    <property type="term" value="F:L-glutamate transmembrane transporter activity"/>
    <property type="evidence" value="ECO:0007669"/>
    <property type="project" value="TreeGrafter"/>
</dbReference>
<feature type="transmembrane region" description="Helical" evidence="10">
    <location>
        <begin position="308"/>
        <end position="334"/>
    </location>
</feature>
<name>A0A395NPF5_TRIAR</name>
<dbReference type="GO" id="GO:0015194">
    <property type="term" value="F:L-serine transmembrane transporter activity"/>
    <property type="evidence" value="ECO:0007669"/>
    <property type="project" value="TreeGrafter"/>
</dbReference>
<keyword evidence="8 10" id="KW-0472">Membrane</keyword>
<comment type="subcellular location">
    <subcellularLocation>
        <location evidence="1">Vacuole membrane</location>
        <topology evidence="1">Multi-pass membrane protein</topology>
    </subcellularLocation>
</comment>
<evidence type="ECO:0000256" key="7">
    <source>
        <dbReference type="ARBA" id="ARBA00022989"/>
    </source>
</evidence>
<feature type="domain" description="Amino acid transporter transmembrane" evidence="11">
    <location>
        <begin position="91"/>
        <end position="483"/>
    </location>
</feature>
<accession>A0A395NPF5</accession>
<evidence type="ECO:0000259" key="11">
    <source>
        <dbReference type="Pfam" id="PF01490"/>
    </source>
</evidence>
<organism evidence="12 13">
    <name type="scientific">Trichoderma arundinaceum</name>
    <dbReference type="NCBI Taxonomy" id="490622"/>
    <lineage>
        <taxon>Eukaryota</taxon>
        <taxon>Fungi</taxon>
        <taxon>Dikarya</taxon>
        <taxon>Ascomycota</taxon>
        <taxon>Pezizomycotina</taxon>
        <taxon>Sordariomycetes</taxon>
        <taxon>Hypocreomycetidae</taxon>
        <taxon>Hypocreales</taxon>
        <taxon>Hypocreaceae</taxon>
        <taxon>Trichoderma</taxon>
    </lineage>
</organism>
<evidence type="ECO:0000313" key="13">
    <source>
        <dbReference type="Proteomes" id="UP000266272"/>
    </source>
</evidence>
<dbReference type="Pfam" id="PF01490">
    <property type="entry name" value="Aa_trans"/>
    <property type="match status" value="1"/>
</dbReference>
<feature type="transmembrane region" description="Helical" evidence="10">
    <location>
        <begin position="422"/>
        <end position="440"/>
    </location>
</feature>
<dbReference type="OrthoDB" id="438545at2759"/>
<evidence type="ECO:0000256" key="10">
    <source>
        <dbReference type="SAM" id="Phobius"/>
    </source>
</evidence>
<evidence type="ECO:0000256" key="6">
    <source>
        <dbReference type="ARBA" id="ARBA00022970"/>
    </source>
</evidence>
<dbReference type="GO" id="GO:0061459">
    <property type="term" value="F:L-arginine transmembrane transporter activity"/>
    <property type="evidence" value="ECO:0007669"/>
    <property type="project" value="TreeGrafter"/>
</dbReference>
<evidence type="ECO:0000313" key="12">
    <source>
        <dbReference type="EMBL" id="RFU77869.1"/>
    </source>
</evidence>